<keyword evidence="4" id="KW-1185">Reference proteome</keyword>
<reference evidence="3 4" key="1">
    <citation type="submission" date="2021-03" db="EMBL/GenBank/DDBJ databases">
        <title>Sequencing the genomes of 1000 actinobacteria strains.</title>
        <authorList>
            <person name="Klenk H.-P."/>
        </authorList>
    </citation>
    <scope>NUCLEOTIDE SEQUENCE [LARGE SCALE GENOMIC DNA]</scope>
    <source>
        <strain evidence="3 4">DSM 15454</strain>
    </source>
</reference>
<dbReference type="InterPro" id="IPR007685">
    <property type="entry name" value="RelA_SpoT"/>
</dbReference>
<feature type="compositionally biased region" description="Low complexity" evidence="1">
    <location>
        <begin position="371"/>
        <end position="380"/>
    </location>
</feature>
<dbReference type="SUPFAM" id="SSF81301">
    <property type="entry name" value="Nucleotidyltransferase"/>
    <property type="match status" value="1"/>
</dbReference>
<evidence type="ECO:0000313" key="4">
    <source>
        <dbReference type="Proteomes" id="UP000766570"/>
    </source>
</evidence>
<evidence type="ECO:0000313" key="3">
    <source>
        <dbReference type="EMBL" id="MBP2374662.1"/>
    </source>
</evidence>
<dbReference type="InterPro" id="IPR043519">
    <property type="entry name" value="NT_sf"/>
</dbReference>
<dbReference type="PANTHER" id="PTHR41773">
    <property type="entry name" value="GTP PYROPHOSPHATASE-RELATED"/>
    <property type="match status" value="1"/>
</dbReference>
<comment type="caution">
    <text evidence="3">The sequence shown here is derived from an EMBL/GenBank/DDBJ whole genome shotgun (WGS) entry which is preliminary data.</text>
</comment>
<feature type="compositionally biased region" description="Basic and acidic residues" evidence="1">
    <location>
        <begin position="386"/>
        <end position="410"/>
    </location>
</feature>
<dbReference type="PANTHER" id="PTHR41773:SF1">
    <property type="entry name" value="RELA_SPOT DOMAIN-CONTAINING PROTEIN"/>
    <property type="match status" value="1"/>
</dbReference>
<dbReference type="EMBL" id="JAGIOE010000001">
    <property type="protein sequence ID" value="MBP2374662.1"/>
    <property type="molecule type" value="Genomic_DNA"/>
</dbReference>
<organism evidence="3 4">
    <name type="scientific">Paeniglutamicibacter psychrophenolicus</name>
    <dbReference type="NCBI Taxonomy" id="257454"/>
    <lineage>
        <taxon>Bacteria</taxon>
        <taxon>Bacillati</taxon>
        <taxon>Actinomycetota</taxon>
        <taxon>Actinomycetes</taxon>
        <taxon>Micrococcales</taxon>
        <taxon>Micrococcaceae</taxon>
        <taxon>Paeniglutamicibacter</taxon>
    </lineage>
</organism>
<evidence type="ECO:0000259" key="2">
    <source>
        <dbReference type="SMART" id="SM00954"/>
    </source>
</evidence>
<dbReference type="Pfam" id="PF04607">
    <property type="entry name" value="RelA_SpoT"/>
    <property type="match status" value="1"/>
</dbReference>
<feature type="region of interest" description="Disordered" evidence="1">
    <location>
        <begin position="360"/>
        <end position="431"/>
    </location>
</feature>
<evidence type="ECO:0000256" key="1">
    <source>
        <dbReference type="SAM" id="MobiDB-lite"/>
    </source>
</evidence>
<protein>
    <submittedName>
        <fullName evidence="3">PpGpp synthetase/RelA/SpoT-type nucleotidyltransferase/ribosomal protein L12E/L44/L45/RPP1/RPP2</fullName>
    </submittedName>
</protein>
<dbReference type="RefSeq" id="WP_209907683.1">
    <property type="nucleotide sequence ID" value="NZ_BAAAMI010000017.1"/>
</dbReference>
<feature type="domain" description="RelA/SpoT" evidence="2">
    <location>
        <begin position="57"/>
        <end position="203"/>
    </location>
</feature>
<dbReference type="CDD" id="cd05399">
    <property type="entry name" value="NT_Rel-Spo_like"/>
    <property type="match status" value="1"/>
</dbReference>
<accession>A0ABS4WEM0</accession>
<dbReference type="Gene3D" id="1.10.287.860">
    <property type="entry name" value="Nucleotidyltransferase"/>
    <property type="match status" value="1"/>
</dbReference>
<gene>
    <name evidence="3" type="ORF">JOF46_002574</name>
</gene>
<name>A0ABS4WEM0_9MICC</name>
<dbReference type="Gene3D" id="3.30.460.10">
    <property type="entry name" value="Beta Polymerase, domain 2"/>
    <property type="match status" value="1"/>
</dbReference>
<dbReference type="Proteomes" id="UP000766570">
    <property type="component" value="Unassembled WGS sequence"/>
</dbReference>
<dbReference type="SMART" id="SM00954">
    <property type="entry name" value="RelA_SpoT"/>
    <property type="match status" value="1"/>
</dbReference>
<sequence length="431" mass="48246">MGTPWETLDESLREEVNASVERYAAARPMLERVAESMRTRIESLFDETENTPLFVVSRVKTVASFRDKASRMLVGEEGEEPALEFPNPVREIHDLVGVRVIVKLPHEIREAANLIKRRRSDFDCRSDREKDIGSVESGTYGYSSRHLILKTRGEEVVRDFQAKLGGDIRITGNFVFEVQIRTILSHAWSEIEHDIRFKNAEPRAWSPHIDRQFTATAAMLEAVEDQFSELHERFQTVTGFWDAEGEGAVPLTAERIQFIWQTLLPHVDRKSDDDWGWAAELLAAHDLSGTREFAELLQPYVITSVRAALDHRYSPGPDRLLDDVLLWHFGTHHIQATSGGDAHRADSLRRRLVQMDAYRAKQAADKPVPAPAAGSAASVARQNEVQVEKAEAKTEAKPDTKAESKPDAKGAARASGAKAEPQPTKGGNARS</sequence>
<proteinExistence type="predicted"/>